<protein>
    <submittedName>
        <fullName evidence="5">Aminotransferase class V-fold PLP-dependent enzyme</fullName>
    </submittedName>
    <submittedName>
        <fullName evidence="4">Nitrogen fixation protein NifS</fullName>
    </submittedName>
</protein>
<dbReference type="EMBL" id="CP101127">
    <property type="protein sequence ID" value="UTO26170.1"/>
    <property type="molecule type" value="Genomic_DNA"/>
</dbReference>
<dbReference type="SUPFAM" id="SSF53383">
    <property type="entry name" value="PLP-dependent transferases"/>
    <property type="match status" value="1"/>
</dbReference>
<name>A0A4P1QG42_9BACT</name>
<dbReference type="KEGG" id="mhyv:MHSN_01115"/>
<feature type="domain" description="Aminotransferase class V" evidence="3">
    <location>
        <begin position="18"/>
        <end position="376"/>
    </location>
</feature>
<dbReference type="RefSeq" id="WP_119863749.1">
    <property type="nucleotide sequence ID" value="NZ_CP008748.1"/>
</dbReference>
<dbReference type="InterPro" id="IPR015422">
    <property type="entry name" value="PyrdxlP-dep_Trfase_small"/>
</dbReference>
<dbReference type="Proteomes" id="UP000264882">
    <property type="component" value="Chromosome"/>
</dbReference>
<keyword evidence="5" id="KW-0808">Transferase</keyword>
<dbReference type="PANTHER" id="PTHR43586:SF8">
    <property type="entry name" value="CYSTEINE DESULFURASE 1, CHLOROPLASTIC"/>
    <property type="match status" value="1"/>
</dbReference>
<evidence type="ECO:0000259" key="3">
    <source>
        <dbReference type="Pfam" id="PF00266"/>
    </source>
</evidence>
<proteinExistence type="predicted"/>
<gene>
    <name evidence="4" type="ORF">MHSN_01115</name>
    <name evidence="5" type="ORF">NMG93_01190</name>
</gene>
<reference evidence="5" key="2">
    <citation type="submission" date="2022-07" db="EMBL/GenBank/DDBJ databases">
        <title>Complete genome of Mycoplasma hyosynoviae B1.</title>
        <authorList>
            <person name="Spergser J."/>
        </authorList>
    </citation>
    <scope>NUCLEOTIDE SEQUENCE</scope>
    <source>
        <strain evidence="5">B1</strain>
    </source>
</reference>
<dbReference type="AlphaFoldDB" id="A0A4P1QG42"/>
<evidence type="ECO:0000256" key="1">
    <source>
        <dbReference type="ARBA" id="ARBA00001933"/>
    </source>
</evidence>
<keyword evidence="5" id="KW-0032">Aminotransferase</keyword>
<dbReference type="Gene3D" id="3.90.1150.10">
    <property type="entry name" value="Aspartate Aminotransferase, domain 1"/>
    <property type="match status" value="1"/>
</dbReference>
<dbReference type="Pfam" id="PF00266">
    <property type="entry name" value="Aminotran_5"/>
    <property type="match status" value="1"/>
</dbReference>
<accession>A0A4P1QG42</accession>
<evidence type="ECO:0000313" key="5">
    <source>
        <dbReference type="EMBL" id="UTO26170.1"/>
    </source>
</evidence>
<dbReference type="EMBL" id="CP008748">
    <property type="protein sequence ID" value="ASI53807.1"/>
    <property type="molecule type" value="Genomic_DNA"/>
</dbReference>
<dbReference type="InterPro" id="IPR000192">
    <property type="entry name" value="Aminotrans_V_dom"/>
</dbReference>
<sequence>MKNWKIKFPMFKNNKNIVYFDNSALTFKPYLVIEKGNEFYEKYSISTRTANSILGIKVIQEIEETRKNVSSFINGQDGQIIFTSGTTESLNLIVKMLSPIIKEGKILLSKFNHSSNIVPFIENFKISKKVLIDYFEDENDLIEKIKSDTISIVSLSQMTNNYNVKYDLENIYKYCKTKNIILINDAAQAIAHEKVSLENCDVIAFSANKMYGPTGVGVLAIKNNLFEKLEPAKWGGGQVHNIDYCTWTSNTNISKFEPGTHNICGILQLNEAIRFVQEIGYEEIQSVEKEVANYLYDKLSGLKNIEIKSNRGDIITLFNVKNIPSQDIASYLGHKNIYVRSGLFCAQMTTKIDNFENSYVRVSLSFYNNFKDVDTFINALKEGGEFIDYLF</sequence>
<evidence type="ECO:0000256" key="2">
    <source>
        <dbReference type="ARBA" id="ARBA00022898"/>
    </source>
</evidence>
<organism evidence="4 6">
    <name type="scientific">Metamycoplasma hyosynoviae</name>
    <dbReference type="NCBI Taxonomy" id="29559"/>
    <lineage>
        <taxon>Bacteria</taxon>
        <taxon>Bacillati</taxon>
        <taxon>Mycoplasmatota</taxon>
        <taxon>Mycoplasmoidales</taxon>
        <taxon>Metamycoplasmataceae</taxon>
        <taxon>Metamycoplasma</taxon>
    </lineage>
</organism>
<evidence type="ECO:0000313" key="6">
    <source>
        <dbReference type="Proteomes" id="UP000264882"/>
    </source>
</evidence>
<dbReference type="Gene3D" id="3.40.640.10">
    <property type="entry name" value="Type I PLP-dependent aspartate aminotransferase-like (Major domain)"/>
    <property type="match status" value="1"/>
</dbReference>
<keyword evidence="6" id="KW-1185">Reference proteome</keyword>
<comment type="cofactor">
    <cofactor evidence="1">
        <name>pyridoxal 5'-phosphate</name>
        <dbReference type="ChEBI" id="CHEBI:597326"/>
    </cofactor>
</comment>
<dbReference type="GO" id="GO:0008483">
    <property type="term" value="F:transaminase activity"/>
    <property type="evidence" value="ECO:0007669"/>
    <property type="project" value="UniProtKB-KW"/>
</dbReference>
<dbReference type="PANTHER" id="PTHR43586">
    <property type="entry name" value="CYSTEINE DESULFURASE"/>
    <property type="match status" value="1"/>
</dbReference>
<reference evidence="4 6" key="1">
    <citation type="submission" date="2014-06" db="EMBL/GenBank/DDBJ databases">
        <title>The Whole Genome Sequence of Mycoplasma hyosynoviae strain ATCC 27095.</title>
        <authorList>
            <person name="Calcutt M.J."/>
            <person name="Foecking M.F."/>
        </authorList>
    </citation>
    <scope>NUCLEOTIDE SEQUENCE [LARGE SCALE GENOMIC DNA]</scope>
    <source>
        <strain evidence="4 6">M60</strain>
    </source>
</reference>
<dbReference type="Proteomes" id="UP001059349">
    <property type="component" value="Chromosome"/>
</dbReference>
<keyword evidence="2" id="KW-0663">Pyridoxal phosphate</keyword>
<dbReference type="InterPro" id="IPR015424">
    <property type="entry name" value="PyrdxlP-dep_Trfase"/>
</dbReference>
<dbReference type="InterPro" id="IPR015421">
    <property type="entry name" value="PyrdxlP-dep_Trfase_major"/>
</dbReference>
<dbReference type="GeneID" id="75105085"/>
<evidence type="ECO:0000313" key="4">
    <source>
        <dbReference type="EMBL" id="ASI53807.1"/>
    </source>
</evidence>